<dbReference type="SMART" id="SM00491">
    <property type="entry name" value="HELICc2"/>
    <property type="match status" value="1"/>
</dbReference>
<dbReference type="GO" id="GO:0016818">
    <property type="term" value="F:hydrolase activity, acting on acid anhydrides, in phosphorus-containing anhydrides"/>
    <property type="evidence" value="ECO:0007669"/>
    <property type="project" value="InterPro"/>
</dbReference>
<feature type="domain" description="ATP-dependent helicase C-terminal" evidence="2">
    <location>
        <begin position="101"/>
        <end position="227"/>
    </location>
</feature>
<keyword evidence="3" id="KW-0067">ATP-binding</keyword>
<dbReference type="AlphaFoldDB" id="A0A850PHJ2"/>
<sequence length="259" mass="28378">STAHGLLITSATLRDRTTGTEDDAEAAWDAAEERVGAQHLPSPAVRASLSSPFDYARQTRAFVVEDVAHDDPEALAAAYRSLFLAAGGGALGLFTAIARLRAVHRRIAPTLDDAGLPLYAQHVDALDNATLVDIFRTEIDSCLLGTDAMRDGIDVPGRALRLVAFERVPWPRPDILHRERRIHLSHGNASAYDDRIAQLRLRQAFGRLVRVRDDRGVFVLLDRRTPSRLFSAFPEGVVVERAGLADTVARVADFLKQDA</sequence>
<dbReference type="GO" id="GO:0004386">
    <property type="term" value="F:helicase activity"/>
    <property type="evidence" value="ECO:0007669"/>
    <property type="project" value="UniProtKB-KW"/>
</dbReference>
<evidence type="ECO:0000259" key="2">
    <source>
        <dbReference type="SMART" id="SM00491"/>
    </source>
</evidence>
<proteinExistence type="predicted"/>
<dbReference type="GO" id="GO:0003676">
    <property type="term" value="F:nucleic acid binding"/>
    <property type="evidence" value="ECO:0007669"/>
    <property type="project" value="InterPro"/>
</dbReference>
<dbReference type="RefSeq" id="WP_305144408.1">
    <property type="nucleotide sequence ID" value="NZ_JABXXR010000112.1"/>
</dbReference>
<evidence type="ECO:0000256" key="1">
    <source>
        <dbReference type="SAM" id="Phobius"/>
    </source>
</evidence>
<dbReference type="EMBL" id="JABXXR010000112">
    <property type="protein sequence ID" value="NVN41312.1"/>
    <property type="molecule type" value="Genomic_DNA"/>
</dbReference>
<evidence type="ECO:0000313" key="4">
    <source>
        <dbReference type="Proteomes" id="UP000585665"/>
    </source>
</evidence>
<keyword evidence="1" id="KW-0812">Transmembrane</keyword>
<dbReference type="GO" id="GO:0006139">
    <property type="term" value="P:nucleobase-containing compound metabolic process"/>
    <property type="evidence" value="ECO:0007669"/>
    <property type="project" value="InterPro"/>
</dbReference>
<keyword evidence="4" id="KW-1185">Reference proteome</keyword>
<keyword evidence="3" id="KW-0378">Hydrolase</keyword>
<gene>
    <name evidence="3" type="ORF">HUK82_12170</name>
</gene>
<keyword evidence="3" id="KW-0547">Nucleotide-binding</keyword>
<feature type="non-terminal residue" evidence="3">
    <location>
        <position position="1"/>
    </location>
</feature>
<organism evidence="3 4">
    <name type="scientific">Ameyamaea chiangmaiensis</name>
    <dbReference type="NCBI Taxonomy" id="442969"/>
    <lineage>
        <taxon>Bacteria</taxon>
        <taxon>Pseudomonadati</taxon>
        <taxon>Pseudomonadota</taxon>
        <taxon>Alphaproteobacteria</taxon>
        <taxon>Acetobacterales</taxon>
        <taxon>Acetobacteraceae</taxon>
        <taxon>Ameyamaea</taxon>
    </lineage>
</organism>
<dbReference type="GO" id="GO:0005524">
    <property type="term" value="F:ATP binding"/>
    <property type="evidence" value="ECO:0007669"/>
    <property type="project" value="InterPro"/>
</dbReference>
<accession>A0A850PHJ2</accession>
<protein>
    <submittedName>
        <fullName evidence="3">ATP-dependent DNA helicase</fullName>
    </submittedName>
</protein>
<dbReference type="Gene3D" id="3.40.50.300">
    <property type="entry name" value="P-loop containing nucleotide triphosphate hydrolases"/>
    <property type="match status" value="1"/>
</dbReference>
<feature type="transmembrane region" description="Helical" evidence="1">
    <location>
        <begin position="77"/>
        <end position="98"/>
    </location>
</feature>
<comment type="caution">
    <text evidence="3">The sequence shown here is derived from an EMBL/GenBank/DDBJ whole genome shotgun (WGS) entry which is preliminary data.</text>
</comment>
<dbReference type="Proteomes" id="UP000585665">
    <property type="component" value="Unassembled WGS sequence"/>
</dbReference>
<name>A0A850PHJ2_9PROT</name>
<dbReference type="Pfam" id="PF13307">
    <property type="entry name" value="Helicase_C_2"/>
    <property type="match status" value="1"/>
</dbReference>
<keyword evidence="3" id="KW-0347">Helicase</keyword>
<reference evidence="3 4" key="1">
    <citation type="submission" date="2020-06" db="EMBL/GenBank/DDBJ databases">
        <title>Description of novel acetic acid bacteria.</title>
        <authorList>
            <person name="Sombolestani A."/>
        </authorList>
    </citation>
    <scope>NUCLEOTIDE SEQUENCE [LARGE SCALE GENOMIC DNA]</scope>
    <source>
        <strain evidence="3 4">LMG 27010</strain>
    </source>
</reference>
<evidence type="ECO:0000313" key="3">
    <source>
        <dbReference type="EMBL" id="NVN41312.1"/>
    </source>
</evidence>
<dbReference type="InterPro" id="IPR006555">
    <property type="entry name" value="ATP-dep_Helicase_C"/>
</dbReference>
<dbReference type="InterPro" id="IPR027417">
    <property type="entry name" value="P-loop_NTPase"/>
</dbReference>
<keyword evidence="1" id="KW-1133">Transmembrane helix</keyword>
<keyword evidence="1" id="KW-0472">Membrane</keyword>